<dbReference type="RefSeq" id="WP_394824957.1">
    <property type="nucleotide sequence ID" value="NZ_CP089984.1"/>
</dbReference>
<evidence type="ECO:0000256" key="1">
    <source>
        <dbReference type="ARBA" id="ARBA00006484"/>
    </source>
</evidence>
<reference evidence="2 3" key="1">
    <citation type="submission" date="2021-12" db="EMBL/GenBank/DDBJ databases">
        <title>Discovery of the Pendulisporaceae a myxobacterial family with distinct sporulation behavior and unique specialized metabolism.</title>
        <authorList>
            <person name="Garcia R."/>
            <person name="Popoff A."/>
            <person name="Bader C.D."/>
            <person name="Loehr J."/>
            <person name="Walesch S."/>
            <person name="Walt C."/>
            <person name="Boldt J."/>
            <person name="Bunk B."/>
            <person name="Haeckl F.J.F.P.J."/>
            <person name="Gunesch A.P."/>
            <person name="Birkelbach J."/>
            <person name="Nuebel U."/>
            <person name="Pietschmann T."/>
            <person name="Bach T."/>
            <person name="Mueller R."/>
        </authorList>
    </citation>
    <scope>NUCLEOTIDE SEQUENCE [LARGE SCALE GENOMIC DNA]</scope>
    <source>
        <strain evidence="2 3">MSr11954</strain>
    </source>
</reference>
<proteinExistence type="inferred from homology"/>
<accession>A0ABZ2M1U2</accession>
<dbReference type="PRINTS" id="PR00081">
    <property type="entry name" value="GDHRDH"/>
</dbReference>
<gene>
    <name evidence="2" type="ORF">LZC94_46860</name>
</gene>
<dbReference type="SUPFAM" id="SSF51735">
    <property type="entry name" value="NAD(P)-binding Rossmann-fold domains"/>
    <property type="match status" value="1"/>
</dbReference>
<dbReference type="PANTHER" id="PTHR42879">
    <property type="entry name" value="3-OXOACYL-(ACYL-CARRIER-PROTEIN) REDUCTASE"/>
    <property type="match status" value="1"/>
</dbReference>
<dbReference type="InterPro" id="IPR036291">
    <property type="entry name" value="NAD(P)-bd_dom_sf"/>
</dbReference>
<organism evidence="2 3">
    <name type="scientific">Pendulispora albinea</name>
    <dbReference type="NCBI Taxonomy" id="2741071"/>
    <lineage>
        <taxon>Bacteria</taxon>
        <taxon>Pseudomonadati</taxon>
        <taxon>Myxococcota</taxon>
        <taxon>Myxococcia</taxon>
        <taxon>Myxococcales</taxon>
        <taxon>Sorangiineae</taxon>
        <taxon>Pendulisporaceae</taxon>
        <taxon>Pendulispora</taxon>
    </lineage>
</organism>
<name>A0ABZ2M1U2_9BACT</name>
<keyword evidence="3" id="KW-1185">Reference proteome</keyword>
<dbReference type="Pfam" id="PF13561">
    <property type="entry name" value="adh_short_C2"/>
    <property type="match status" value="1"/>
</dbReference>
<dbReference type="Proteomes" id="UP001370348">
    <property type="component" value="Chromosome"/>
</dbReference>
<dbReference type="InterPro" id="IPR002347">
    <property type="entry name" value="SDR_fam"/>
</dbReference>
<dbReference type="EMBL" id="CP089984">
    <property type="protein sequence ID" value="WXB15330.1"/>
    <property type="molecule type" value="Genomic_DNA"/>
</dbReference>
<protein>
    <submittedName>
        <fullName evidence="2">SDR family oxidoreductase</fullName>
    </submittedName>
</protein>
<dbReference type="InterPro" id="IPR050259">
    <property type="entry name" value="SDR"/>
</dbReference>
<sequence>MRPVALVSGSSRGIGAATARAFGERGYHVIVNYLQNEAAALEVVSSITSAGGSAQAIQADVRDEEHVGRLVDQIAGEHRRIDVLVCNANTARPTFEPFEDVTWGAFLAKLDNELAGVFHLTQRVLSVMRAHPQHRGRIVYVSSISGDSSAGLVAHATAKSSLNRFSRHVAAFAGQFGISVNTVAPGSVETDASATVNSAEIIAYLAERSVFGRQMVPNDVAQVIASVADPSFAAVTGQIITVDAGMDVLAQQLSFVGKRKPLTAD</sequence>
<dbReference type="PANTHER" id="PTHR42879:SF2">
    <property type="entry name" value="3-OXOACYL-[ACYL-CARRIER-PROTEIN] REDUCTASE FABG"/>
    <property type="match status" value="1"/>
</dbReference>
<dbReference type="Gene3D" id="3.40.50.720">
    <property type="entry name" value="NAD(P)-binding Rossmann-like Domain"/>
    <property type="match status" value="1"/>
</dbReference>
<evidence type="ECO:0000313" key="3">
    <source>
        <dbReference type="Proteomes" id="UP001370348"/>
    </source>
</evidence>
<evidence type="ECO:0000313" key="2">
    <source>
        <dbReference type="EMBL" id="WXB15330.1"/>
    </source>
</evidence>
<comment type="similarity">
    <text evidence="1">Belongs to the short-chain dehydrogenases/reductases (SDR) family.</text>
</comment>